<keyword evidence="3" id="KW-0677">Repeat</keyword>
<dbReference type="PANTHER" id="PTHR24186:SF37">
    <property type="entry name" value="PGG DOMAIN-CONTAINING PROTEIN"/>
    <property type="match status" value="1"/>
</dbReference>
<dbReference type="AlphaFoldDB" id="A0AAV3RXA3"/>
<dbReference type="PANTHER" id="PTHR24186">
    <property type="entry name" value="PROTEIN PHOSPHATASE 1 REGULATORY SUBUNIT"/>
    <property type="match status" value="1"/>
</dbReference>
<evidence type="ECO:0000256" key="1">
    <source>
        <dbReference type="ARBA" id="ARBA00004141"/>
    </source>
</evidence>
<keyword evidence="6 7" id="KW-0472">Membrane</keyword>
<gene>
    <name evidence="9" type="ORF">LIER_32553</name>
</gene>
<feature type="domain" description="PGG" evidence="8">
    <location>
        <begin position="101"/>
        <end position="219"/>
    </location>
</feature>
<evidence type="ECO:0000313" key="9">
    <source>
        <dbReference type="EMBL" id="GAA0185265.1"/>
    </source>
</evidence>
<evidence type="ECO:0000256" key="2">
    <source>
        <dbReference type="ARBA" id="ARBA00022692"/>
    </source>
</evidence>
<evidence type="ECO:0000256" key="3">
    <source>
        <dbReference type="ARBA" id="ARBA00022737"/>
    </source>
</evidence>
<dbReference type="InterPro" id="IPR026961">
    <property type="entry name" value="PGG_dom"/>
</dbReference>
<keyword evidence="10" id="KW-1185">Reference proteome</keyword>
<evidence type="ECO:0000256" key="5">
    <source>
        <dbReference type="ARBA" id="ARBA00023043"/>
    </source>
</evidence>
<evidence type="ECO:0000256" key="4">
    <source>
        <dbReference type="ARBA" id="ARBA00022989"/>
    </source>
</evidence>
<reference evidence="9 10" key="1">
    <citation type="submission" date="2024-01" db="EMBL/GenBank/DDBJ databases">
        <title>The complete chloroplast genome sequence of Lithospermum erythrorhizon: insights into the phylogenetic relationship among Boraginaceae species and the maternal lineages of purple gromwells.</title>
        <authorList>
            <person name="Okada T."/>
            <person name="Watanabe K."/>
        </authorList>
    </citation>
    <scope>NUCLEOTIDE SEQUENCE [LARGE SCALE GENOMIC DNA]</scope>
</reference>
<keyword evidence="5" id="KW-0040">ANK repeat</keyword>
<organism evidence="9 10">
    <name type="scientific">Lithospermum erythrorhizon</name>
    <name type="common">Purple gromwell</name>
    <name type="synonym">Lithospermum officinale var. erythrorhizon</name>
    <dbReference type="NCBI Taxonomy" id="34254"/>
    <lineage>
        <taxon>Eukaryota</taxon>
        <taxon>Viridiplantae</taxon>
        <taxon>Streptophyta</taxon>
        <taxon>Embryophyta</taxon>
        <taxon>Tracheophyta</taxon>
        <taxon>Spermatophyta</taxon>
        <taxon>Magnoliopsida</taxon>
        <taxon>eudicotyledons</taxon>
        <taxon>Gunneridae</taxon>
        <taxon>Pentapetalae</taxon>
        <taxon>asterids</taxon>
        <taxon>lamiids</taxon>
        <taxon>Boraginales</taxon>
        <taxon>Boraginaceae</taxon>
        <taxon>Boraginoideae</taxon>
        <taxon>Lithospermeae</taxon>
        <taxon>Lithospermum</taxon>
    </lineage>
</organism>
<keyword evidence="2 7" id="KW-0812">Transmembrane</keyword>
<proteinExistence type="predicted"/>
<feature type="transmembrane region" description="Helical" evidence="7">
    <location>
        <begin position="313"/>
        <end position="337"/>
    </location>
</feature>
<name>A0AAV3RXA3_LITER</name>
<sequence>MQIINYLVQNTKIDIYAVNLSGLKAVDILAQTRRDSKYIEIYDCLHNHPSQSSNGVPSSERVAEYDYLSSRYQKLPKSKNKNKASKRINKSPSQLNKQTMWLNKQRDSLMIVASLIATMGFQATLSPPGGFWQQDIAHDNSFGTNSITIFAGNSIYADKHPDQYKRFMIGNTIGFISSLSVILLLISGLPYKRKVFMWILMVIMWISISAMTYTYSMSVQASILASKNELKGWFSRLLIELIFGWIVLMAFLNLMHTIRLISHGIRRWGSKLRVFMWTLVVILWLAIIALCVLGRYIILSFTQTEGGSVSGSVLIVVATGWVVLLLVFGVAILVRFIIKIIMKLISLLVFGVAILVRFIIKIIMKLISFFRKIIKEVIMKSSRNQDSIIVV</sequence>
<evidence type="ECO:0000259" key="8">
    <source>
        <dbReference type="Pfam" id="PF13962"/>
    </source>
</evidence>
<dbReference type="Proteomes" id="UP001454036">
    <property type="component" value="Unassembled WGS sequence"/>
</dbReference>
<protein>
    <recommendedName>
        <fullName evidence="8">PGG domain-containing protein</fullName>
    </recommendedName>
</protein>
<keyword evidence="4 7" id="KW-1133">Transmembrane helix</keyword>
<dbReference type="GO" id="GO:0005886">
    <property type="term" value="C:plasma membrane"/>
    <property type="evidence" value="ECO:0007669"/>
    <property type="project" value="TreeGrafter"/>
</dbReference>
<dbReference type="EMBL" id="BAABME010012565">
    <property type="protein sequence ID" value="GAA0185265.1"/>
    <property type="molecule type" value="Genomic_DNA"/>
</dbReference>
<feature type="transmembrane region" description="Helical" evidence="7">
    <location>
        <begin position="167"/>
        <end position="186"/>
    </location>
</feature>
<accession>A0AAV3RXA3</accession>
<dbReference type="Pfam" id="PF13962">
    <property type="entry name" value="PGG"/>
    <property type="match status" value="1"/>
</dbReference>
<feature type="transmembrane region" description="Helical" evidence="7">
    <location>
        <begin position="344"/>
        <end position="364"/>
    </location>
</feature>
<feature type="transmembrane region" description="Helical" evidence="7">
    <location>
        <begin position="195"/>
        <end position="213"/>
    </location>
</feature>
<evidence type="ECO:0000313" key="10">
    <source>
        <dbReference type="Proteomes" id="UP001454036"/>
    </source>
</evidence>
<evidence type="ECO:0000256" key="7">
    <source>
        <dbReference type="SAM" id="Phobius"/>
    </source>
</evidence>
<feature type="transmembrane region" description="Helical" evidence="7">
    <location>
        <begin position="233"/>
        <end position="254"/>
    </location>
</feature>
<feature type="transmembrane region" description="Helical" evidence="7">
    <location>
        <begin position="108"/>
        <end position="125"/>
    </location>
</feature>
<comment type="subcellular location">
    <subcellularLocation>
        <location evidence="1">Membrane</location>
        <topology evidence="1">Multi-pass membrane protein</topology>
    </subcellularLocation>
</comment>
<evidence type="ECO:0000256" key="6">
    <source>
        <dbReference type="ARBA" id="ARBA00023136"/>
    </source>
</evidence>
<feature type="transmembrane region" description="Helical" evidence="7">
    <location>
        <begin position="274"/>
        <end position="298"/>
    </location>
</feature>
<comment type="caution">
    <text evidence="9">The sequence shown here is derived from an EMBL/GenBank/DDBJ whole genome shotgun (WGS) entry which is preliminary data.</text>
</comment>